<evidence type="ECO:0000313" key="1">
    <source>
        <dbReference type="EMBL" id="MBX70093.1"/>
    </source>
</evidence>
<name>A0A2P2QSX9_RHIMU</name>
<dbReference type="EMBL" id="GGEC01089609">
    <property type="protein sequence ID" value="MBX70093.1"/>
    <property type="molecule type" value="Transcribed_RNA"/>
</dbReference>
<accession>A0A2P2QSX9</accession>
<protein>
    <submittedName>
        <fullName evidence="1">Uncharacterized protein</fullName>
    </submittedName>
</protein>
<sequence length="35" mass="3613">MYHALSIRCRPCSPSASAIASLLAHSIPSGENGNT</sequence>
<reference evidence="1" key="1">
    <citation type="submission" date="2018-02" db="EMBL/GenBank/DDBJ databases">
        <title>Rhizophora mucronata_Transcriptome.</title>
        <authorList>
            <person name="Meera S.P."/>
            <person name="Sreeshan A."/>
            <person name="Augustine A."/>
        </authorList>
    </citation>
    <scope>NUCLEOTIDE SEQUENCE</scope>
    <source>
        <tissue evidence="1">Leaf</tissue>
    </source>
</reference>
<dbReference type="AlphaFoldDB" id="A0A2P2QSX9"/>
<organism evidence="1">
    <name type="scientific">Rhizophora mucronata</name>
    <name type="common">Asiatic mangrove</name>
    <dbReference type="NCBI Taxonomy" id="61149"/>
    <lineage>
        <taxon>Eukaryota</taxon>
        <taxon>Viridiplantae</taxon>
        <taxon>Streptophyta</taxon>
        <taxon>Embryophyta</taxon>
        <taxon>Tracheophyta</taxon>
        <taxon>Spermatophyta</taxon>
        <taxon>Magnoliopsida</taxon>
        <taxon>eudicotyledons</taxon>
        <taxon>Gunneridae</taxon>
        <taxon>Pentapetalae</taxon>
        <taxon>rosids</taxon>
        <taxon>fabids</taxon>
        <taxon>Malpighiales</taxon>
        <taxon>Rhizophoraceae</taxon>
        <taxon>Rhizophora</taxon>
    </lineage>
</organism>
<proteinExistence type="predicted"/>